<dbReference type="AlphaFoldDB" id="A0ABD5Z377"/>
<name>A0ABD5Z377_9EURY</name>
<reference evidence="1 2" key="1">
    <citation type="journal article" date="2019" name="Int. J. Syst. Evol. Microbiol.">
        <title>The Global Catalogue of Microorganisms (GCM) 10K type strain sequencing project: providing services to taxonomists for standard genome sequencing and annotation.</title>
        <authorList>
            <consortium name="The Broad Institute Genomics Platform"/>
            <consortium name="The Broad Institute Genome Sequencing Center for Infectious Disease"/>
            <person name="Wu L."/>
            <person name="Ma J."/>
        </authorList>
    </citation>
    <scope>NUCLEOTIDE SEQUENCE [LARGE SCALE GENOMIC DNA]</scope>
    <source>
        <strain evidence="1 2">XZGYJ-43</strain>
    </source>
</reference>
<gene>
    <name evidence="1" type="ORF">ACFQJ9_09535</name>
</gene>
<dbReference type="RefSeq" id="WP_279529579.1">
    <property type="nucleotide sequence ID" value="NZ_CP122312.1"/>
</dbReference>
<keyword evidence="2" id="KW-1185">Reference proteome</keyword>
<accession>A0ABD5Z377</accession>
<dbReference type="InterPro" id="IPR006311">
    <property type="entry name" value="TAT_signal"/>
</dbReference>
<evidence type="ECO:0000313" key="2">
    <source>
        <dbReference type="Proteomes" id="UP001596447"/>
    </source>
</evidence>
<comment type="caution">
    <text evidence="1">The sequence shown here is derived from an EMBL/GenBank/DDBJ whole genome shotgun (WGS) entry which is preliminary data.</text>
</comment>
<sequence>MTHQRYPLSRRKLLGGLGAVGLASAGAGLGTSAYFNDTESFDNNSIQAGELDLRLDWRGQYNDRDILGLDPDDIVSDGVGLYQRHEGVADGTASIIMALDDLAPGDKALVEIGFVLDNNPSRLWMRSVLRDDLENGYTEPEEQIDTSPGPATDANFTGRGLDGDFLDEGLPDGRGELGSELEVHISHSDGAYSATYDLNSGPAPDIDVSGVGFLGSRGDVAFGSAAKALGIDLAGGVPLFRDPNTFDDVFEAAPTTPGPNNARLAFEFELPTSIENNVQTDSLVFEIDFAAGQSRHDEVNANPF</sequence>
<dbReference type="Proteomes" id="UP001596447">
    <property type="component" value="Unassembled WGS sequence"/>
</dbReference>
<dbReference type="NCBIfam" id="TIGR04088">
    <property type="entry name" value="cognate_SipW"/>
    <property type="match status" value="1"/>
</dbReference>
<proteinExistence type="predicted"/>
<dbReference type="PROSITE" id="PS51318">
    <property type="entry name" value="TAT"/>
    <property type="match status" value="1"/>
</dbReference>
<dbReference type="EMBL" id="JBHTAR010000011">
    <property type="protein sequence ID" value="MFC7199651.1"/>
    <property type="molecule type" value="Genomic_DNA"/>
</dbReference>
<evidence type="ECO:0000313" key="1">
    <source>
        <dbReference type="EMBL" id="MFC7199651.1"/>
    </source>
</evidence>
<dbReference type="InterPro" id="IPR023833">
    <property type="entry name" value="Signal_pept_SipW-depend-type"/>
</dbReference>
<protein>
    <submittedName>
        <fullName evidence="1">SipW-dependent-type signal peptide-containing protein</fullName>
    </submittedName>
</protein>
<organism evidence="1 2">
    <name type="scientific">Halospeciosus flavus</name>
    <dbReference type="NCBI Taxonomy" id="3032283"/>
    <lineage>
        <taxon>Archaea</taxon>
        <taxon>Methanobacteriati</taxon>
        <taxon>Methanobacteriota</taxon>
        <taxon>Stenosarchaea group</taxon>
        <taxon>Halobacteria</taxon>
        <taxon>Halobacteriales</taxon>
        <taxon>Halobacteriaceae</taxon>
        <taxon>Halospeciosus</taxon>
    </lineage>
</organism>